<dbReference type="RefSeq" id="WP_147782950.1">
    <property type="nucleotide sequence ID" value="NZ_VRMG01000005.1"/>
</dbReference>
<evidence type="ECO:0000256" key="4">
    <source>
        <dbReference type="ARBA" id="ARBA00022679"/>
    </source>
</evidence>
<organism evidence="6 7">
    <name type="scientific">Lacisediminihabitans profunda</name>
    <dbReference type="NCBI Taxonomy" id="2594790"/>
    <lineage>
        <taxon>Bacteria</taxon>
        <taxon>Bacillati</taxon>
        <taxon>Actinomycetota</taxon>
        <taxon>Actinomycetes</taxon>
        <taxon>Micrococcales</taxon>
        <taxon>Microbacteriaceae</taxon>
        <taxon>Lacisediminihabitans</taxon>
    </lineage>
</organism>
<sequence length="482" mass="51476">MTQPAAPPDLPLPPGFTVRLGRTVRSTDGGRALIGGAPTRVLYLTPAAVGMIEDRVLTVTSAATAALADRLLETGIADPVVDRLPRADESRLTVVVPVHGRPAALDRLLASLGPNARVVVVDDCSPAPEPIAAVVVAHGAELVRLEANLGPAGARNAGLARVTTEFVAFIDDDVVVEPGALSTMLGHFADPRVALVGPRILGTTDEEHSNWIGRYEQARSSLDLGRHPGIVRPRAPVSWLPGACLVARVSAIGEGFAPGLRVAEDVDLVWRLAELGWRVRFEPAASVRHEHRVTLVDWLSRKAFYGTGAQALAARHPRSIAPVVLAPWSVGVILALLAQRRWSIPVALGISAVAAARIARRLGRSEHPARDGVWLVSNGVVAALAQGAALLLRHWWPLAAVGCLVSRRMRRAVLVAAIADAALEYRRTDARLEARIDPLRFGLARRLDDLAYGAGVWLGAIRGRSFAPLRPDIRVRDSRSEG</sequence>
<dbReference type="Pfam" id="PF00535">
    <property type="entry name" value="Glycos_transf_2"/>
    <property type="match status" value="1"/>
</dbReference>
<evidence type="ECO:0000259" key="5">
    <source>
        <dbReference type="Pfam" id="PF00535"/>
    </source>
</evidence>
<gene>
    <name evidence="6" type="primary">mftF</name>
    <name evidence="6" type="ORF">FVP33_07330</name>
</gene>
<keyword evidence="4 6" id="KW-0808">Transferase</keyword>
<feature type="domain" description="Glycosyltransferase 2-like" evidence="5">
    <location>
        <begin position="93"/>
        <end position="213"/>
    </location>
</feature>
<dbReference type="PANTHER" id="PTHR43179">
    <property type="entry name" value="RHAMNOSYLTRANSFERASE WBBL"/>
    <property type="match status" value="1"/>
</dbReference>
<dbReference type="EMBL" id="VRMG01000005">
    <property type="protein sequence ID" value="TXN31363.1"/>
    <property type="molecule type" value="Genomic_DNA"/>
</dbReference>
<keyword evidence="7" id="KW-1185">Reference proteome</keyword>
<comment type="pathway">
    <text evidence="1">Cell wall biogenesis; cell wall polysaccharide biosynthesis.</text>
</comment>
<protein>
    <submittedName>
        <fullName evidence="6">Mycofactocin system glycosyltransferase</fullName>
    </submittedName>
</protein>
<dbReference type="InterPro" id="IPR001173">
    <property type="entry name" value="Glyco_trans_2-like"/>
</dbReference>
<dbReference type="InterPro" id="IPR029044">
    <property type="entry name" value="Nucleotide-diphossugar_trans"/>
</dbReference>
<evidence type="ECO:0000256" key="1">
    <source>
        <dbReference type="ARBA" id="ARBA00004776"/>
    </source>
</evidence>
<dbReference type="GO" id="GO:0016757">
    <property type="term" value="F:glycosyltransferase activity"/>
    <property type="evidence" value="ECO:0007669"/>
    <property type="project" value="UniProtKB-KW"/>
</dbReference>
<keyword evidence="3" id="KW-0328">Glycosyltransferase</keyword>
<dbReference type="InterPro" id="IPR023981">
    <property type="entry name" value="MftF"/>
</dbReference>
<dbReference type="NCBIfam" id="TIGR03965">
    <property type="entry name" value="mycofact_glyco"/>
    <property type="match status" value="1"/>
</dbReference>
<dbReference type="Gene3D" id="3.90.550.10">
    <property type="entry name" value="Spore Coat Polysaccharide Biosynthesis Protein SpsA, Chain A"/>
    <property type="match status" value="1"/>
</dbReference>
<accession>A0A5C8UTV1</accession>
<evidence type="ECO:0000313" key="7">
    <source>
        <dbReference type="Proteomes" id="UP000321379"/>
    </source>
</evidence>
<name>A0A5C8UTV1_9MICO</name>
<comment type="similarity">
    <text evidence="2">Belongs to the glycosyltransferase 2 family.</text>
</comment>
<evidence type="ECO:0000256" key="2">
    <source>
        <dbReference type="ARBA" id="ARBA00006739"/>
    </source>
</evidence>
<dbReference type="SUPFAM" id="SSF53448">
    <property type="entry name" value="Nucleotide-diphospho-sugar transferases"/>
    <property type="match status" value="1"/>
</dbReference>
<dbReference type="Proteomes" id="UP000321379">
    <property type="component" value="Unassembled WGS sequence"/>
</dbReference>
<dbReference type="AlphaFoldDB" id="A0A5C8UTV1"/>
<reference evidence="6 7" key="1">
    <citation type="submission" date="2019-08" db="EMBL/GenBank/DDBJ databases">
        <title>Bacterial whole genome sequence for Glaciihabitans sp. CHu50b-6-2.</title>
        <authorList>
            <person name="Jin L."/>
        </authorList>
    </citation>
    <scope>NUCLEOTIDE SEQUENCE [LARGE SCALE GENOMIC DNA]</scope>
    <source>
        <strain evidence="6 7">CHu50b-6-2</strain>
    </source>
</reference>
<dbReference type="PANTHER" id="PTHR43179:SF12">
    <property type="entry name" value="GALACTOFURANOSYLTRANSFERASE GLFT2"/>
    <property type="match status" value="1"/>
</dbReference>
<proteinExistence type="inferred from homology"/>
<comment type="caution">
    <text evidence="6">The sequence shown here is derived from an EMBL/GenBank/DDBJ whole genome shotgun (WGS) entry which is preliminary data.</text>
</comment>
<evidence type="ECO:0000313" key="6">
    <source>
        <dbReference type="EMBL" id="TXN31363.1"/>
    </source>
</evidence>
<evidence type="ECO:0000256" key="3">
    <source>
        <dbReference type="ARBA" id="ARBA00022676"/>
    </source>
</evidence>